<dbReference type="Proteomes" id="UP000438182">
    <property type="component" value="Unassembled WGS sequence"/>
</dbReference>
<sequence length="213" mass="22696">MSDEKFPRPVKFTPGRFAAFVGSEDPANINRIAHETAVALLARVRTDPDPEVVGRLVRYTDEHGIDEIAELWSQAAARSLPGALWRLYLLRTLITQDPEGIAFAFRRGTEVSTTIDEVVAGAAAPTGPSEVVELADRILHGVFAGDFATALDRAAAFCRVCAAGQASLADDADATDAAHPGRSGALTTRALRLTDLADDLAACGRLERRGSLD</sequence>
<keyword evidence="1" id="KW-0240">DNA-directed RNA polymerase</keyword>
<organism evidence="1 2">
    <name type="scientific">Agromyces seonyuensis</name>
    <dbReference type="NCBI Taxonomy" id="2662446"/>
    <lineage>
        <taxon>Bacteria</taxon>
        <taxon>Bacillati</taxon>
        <taxon>Actinomycetota</taxon>
        <taxon>Actinomycetes</taxon>
        <taxon>Micrococcales</taxon>
        <taxon>Microbacteriaceae</taxon>
        <taxon>Agromyces</taxon>
    </lineage>
</organism>
<dbReference type="EMBL" id="WSTA01000062">
    <property type="protein sequence ID" value="MWB99480.1"/>
    <property type="molecule type" value="Genomic_DNA"/>
</dbReference>
<evidence type="ECO:0000313" key="2">
    <source>
        <dbReference type="Proteomes" id="UP000438182"/>
    </source>
</evidence>
<proteinExistence type="predicted"/>
<accession>A0A6I4NYN3</accession>
<protein>
    <submittedName>
        <fullName evidence="1">DNA-directed RNA polymerase subunit beta</fullName>
    </submittedName>
</protein>
<reference evidence="1 2" key="1">
    <citation type="submission" date="2019-12" db="EMBL/GenBank/DDBJ databases">
        <authorList>
            <person name="Kim Y.S."/>
        </authorList>
    </citation>
    <scope>NUCLEOTIDE SEQUENCE [LARGE SCALE GENOMIC DNA]</scope>
    <source>
        <strain evidence="1 2">MMS17-SY077</strain>
    </source>
</reference>
<dbReference type="AlphaFoldDB" id="A0A6I4NYN3"/>
<name>A0A6I4NYN3_9MICO</name>
<gene>
    <name evidence="1" type="ORF">GB864_13100</name>
</gene>
<comment type="caution">
    <text evidence="1">The sequence shown here is derived from an EMBL/GenBank/DDBJ whole genome shotgun (WGS) entry which is preliminary data.</text>
</comment>
<keyword evidence="2" id="KW-1185">Reference proteome</keyword>
<keyword evidence="1" id="KW-0804">Transcription</keyword>
<dbReference type="GO" id="GO:0000428">
    <property type="term" value="C:DNA-directed RNA polymerase complex"/>
    <property type="evidence" value="ECO:0007669"/>
    <property type="project" value="UniProtKB-KW"/>
</dbReference>
<evidence type="ECO:0000313" key="1">
    <source>
        <dbReference type="EMBL" id="MWB99480.1"/>
    </source>
</evidence>
<dbReference type="RefSeq" id="WP_160425756.1">
    <property type="nucleotide sequence ID" value="NZ_WSTA01000062.1"/>
</dbReference>